<comment type="caution">
    <text evidence="2">The sequence shown here is derived from an EMBL/GenBank/DDBJ whole genome shotgun (WGS) entry which is preliminary data.</text>
</comment>
<protein>
    <recommendedName>
        <fullName evidence="4">Beta-carotene 15,15'-monooxygenase</fullName>
    </recommendedName>
</protein>
<feature type="transmembrane region" description="Helical" evidence="1">
    <location>
        <begin position="168"/>
        <end position="186"/>
    </location>
</feature>
<reference evidence="2" key="1">
    <citation type="journal article" date="2022" name="Med Res Arch">
        <title>Genomic identification of streptococcal strains and relation to clinical characteristics. A substudy to The Partial Oral Treatment of Endocarditis (POET) Trial.</title>
        <authorList>
            <person name="Christensen J."/>
            <person name="Jensen C."/>
            <person name="Dargis R."/>
            <person name="Nielsen X."/>
            <person name="Pries- Heje M."/>
            <person name="Wiingaard C."/>
            <person name="Ihlemann N."/>
            <person name="Gill S."/>
            <person name="Bruun N."/>
            <person name="Elming H."/>
            <person name="Povlsen J."/>
            <person name="Madsen T."/>
            <person name="Jensen K."/>
            <person name="Fuursted K."/>
            <person name="Ostergaard L."/>
            <person name="Christiansen U."/>
            <person name="Rosenvinge F."/>
            <person name="Helweg-Larsen J."/>
            <person name="Fosbol E."/>
            <person name="Kober L."/>
            <person name="Torp-Pedersen C."/>
            <person name="Tonder N."/>
            <person name="Moser C."/>
            <person name="Iversen K."/>
            <person name="Bundgaard H."/>
        </authorList>
    </citation>
    <scope>NUCLEOTIDE SEQUENCE</scope>
    <source>
        <strain evidence="2">K13014465</strain>
    </source>
</reference>
<keyword evidence="1" id="KW-1133">Transmembrane helix</keyword>
<proteinExistence type="predicted"/>
<name>A0AAW5WKQ5_STRCR</name>
<organism evidence="2 3">
    <name type="scientific">Streptococcus cristatus</name>
    <dbReference type="NCBI Taxonomy" id="45634"/>
    <lineage>
        <taxon>Bacteria</taxon>
        <taxon>Bacillati</taxon>
        <taxon>Bacillota</taxon>
        <taxon>Bacilli</taxon>
        <taxon>Lactobacillales</taxon>
        <taxon>Streptococcaceae</taxon>
        <taxon>Streptococcus</taxon>
    </lineage>
</organism>
<evidence type="ECO:0000313" key="3">
    <source>
        <dbReference type="Proteomes" id="UP001208029"/>
    </source>
</evidence>
<feature type="transmembrane region" description="Helical" evidence="1">
    <location>
        <begin position="20"/>
        <end position="42"/>
    </location>
</feature>
<feature type="transmembrane region" description="Helical" evidence="1">
    <location>
        <begin position="97"/>
        <end position="118"/>
    </location>
</feature>
<evidence type="ECO:0008006" key="4">
    <source>
        <dbReference type="Google" id="ProtNLM"/>
    </source>
</evidence>
<keyword evidence="1" id="KW-0812">Transmembrane</keyword>
<accession>A0AAW5WKQ5</accession>
<dbReference type="EMBL" id="JAKUYZ010000002">
    <property type="protein sequence ID" value="MCY7220705.1"/>
    <property type="molecule type" value="Genomic_DNA"/>
</dbReference>
<dbReference type="AlphaFoldDB" id="A0AAW5WKQ5"/>
<feature type="transmembrane region" description="Helical" evidence="1">
    <location>
        <begin position="72"/>
        <end position="90"/>
    </location>
</feature>
<evidence type="ECO:0000256" key="1">
    <source>
        <dbReference type="SAM" id="Phobius"/>
    </source>
</evidence>
<feature type="transmembrane region" description="Helical" evidence="1">
    <location>
        <begin position="124"/>
        <end position="147"/>
    </location>
</feature>
<reference evidence="2" key="2">
    <citation type="submission" date="2022-02" db="EMBL/GenBank/DDBJ databases">
        <authorList>
            <person name="Christensen J.J.E."/>
            <person name="Jensen C.S."/>
            <person name="Nielsen X.C."/>
            <person name="Dargis R."/>
        </authorList>
    </citation>
    <scope>NUCLEOTIDE SEQUENCE</scope>
    <source>
        <strain evidence="2">K13014465</strain>
    </source>
</reference>
<keyword evidence="1" id="KW-0472">Membrane</keyword>
<sequence>MEEKQKDINEALETTRGWNILVMIFVMPLFLGLCILAPHLAISSGIYMSKNSITFLQPLTELEYQLIIPEKVFGISFFVYWAMYMIMYIISKRNRIYAYILNLLVLFTLIHLSIFGLFLGLQFFVPFLIIRIIYWLAYSLAVVYIVYSLITKSYTRVFDIDKEKIKKYTNVILALWFINFIAGILISGFKNLLAHLLLAILPIAPIFLIIILISLSKSTISSLFNLNAVNKNQEKYREEYGYTIEEWYGKKSKMYKEHVKKQRGISK</sequence>
<dbReference type="RefSeq" id="WP_268731032.1">
    <property type="nucleotide sequence ID" value="NZ_JAKUYZ010000002.1"/>
</dbReference>
<dbReference type="Proteomes" id="UP001208029">
    <property type="component" value="Unassembled WGS sequence"/>
</dbReference>
<feature type="transmembrane region" description="Helical" evidence="1">
    <location>
        <begin position="192"/>
        <end position="215"/>
    </location>
</feature>
<evidence type="ECO:0000313" key="2">
    <source>
        <dbReference type="EMBL" id="MCY7220705.1"/>
    </source>
</evidence>
<gene>
    <name evidence="2" type="ORF">MK546_01165</name>
</gene>